<sequence length="268" mass="28992">MATKIDGIEDEEISKLEEGTVVSAIARLCPSNSVVIIQKVIAELIGTYFVIFSGCGAVAVNKIYGSVTFPGICVVWGLIVMVMVYSVGHVSGAHFNPAVTFTFALFRRFPFWQVPIYTGAQLMGSLLASCTLDLMLEVTPEAFFGTVPVGSNVQSLVLEIIITFLLMFVISGVSTDNRAGSHVPDIDHDMHPSRGPRIFDTSDWVESAEGFFVDGELASSIVNSLVAESQALSTSINLLSKWLLEVDALIRHLKVFASSTSRRGHGSR</sequence>
<dbReference type="Pfam" id="PF00230">
    <property type="entry name" value="MIP"/>
    <property type="match status" value="1"/>
</dbReference>
<dbReference type="AlphaFoldDB" id="A0A5D3BQQ6"/>
<evidence type="ECO:0000313" key="8">
    <source>
        <dbReference type="EMBL" id="TYK01504.1"/>
    </source>
</evidence>
<dbReference type="PANTHER" id="PTHR45724:SF6">
    <property type="entry name" value="AQUAPORIN NIP-TYPE"/>
    <property type="match status" value="1"/>
</dbReference>
<organism evidence="8 9">
    <name type="scientific">Cucumis melo var. makuwa</name>
    <name type="common">Oriental melon</name>
    <dbReference type="NCBI Taxonomy" id="1194695"/>
    <lineage>
        <taxon>Eukaryota</taxon>
        <taxon>Viridiplantae</taxon>
        <taxon>Streptophyta</taxon>
        <taxon>Embryophyta</taxon>
        <taxon>Tracheophyta</taxon>
        <taxon>Spermatophyta</taxon>
        <taxon>Magnoliopsida</taxon>
        <taxon>eudicotyledons</taxon>
        <taxon>Gunneridae</taxon>
        <taxon>Pentapetalae</taxon>
        <taxon>rosids</taxon>
        <taxon>fabids</taxon>
        <taxon>Cucurbitales</taxon>
        <taxon>Cucurbitaceae</taxon>
        <taxon>Benincaseae</taxon>
        <taxon>Cucumis</taxon>
    </lineage>
</organism>
<dbReference type="PROSITE" id="PS00221">
    <property type="entry name" value="MIP"/>
    <property type="match status" value="1"/>
</dbReference>
<dbReference type="Proteomes" id="UP000321947">
    <property type="component" value="Unassembled WGS sequence"/>
</dbReference>
<dbReference type="GO" id="GO:0016020">
    <property type="term" value="C:membrane"/>
    <property type="evidence" value="ECO:0007669"/>
    <property type="project" value="UniProtKB-SubCell"/>
</dbReference>
<keyword evidence="2 6" id="KW-0813">Transport</keyword>
<keyword evidence="3 6" id="KW-0812">Transmembrane</keyword>
<evidence type="ECO:0000256" key="1">
    <source>
        <dbReference type="ARBA" id="ARBA00004141"/>
    </source>
</evidence>
<keyword evidence="4 7" id="KW-1133">Transmembrane helix</keyword>
<dbReference type="SUPFAM" id="SSF81338">
    <property type="entry name" value="Aquaporin-like"/>
    <property type="match status" value="1"/>
</dbReference>
<proteinExistence type="inferred from homology"/>
<dbReference type="InterPro" id="IPR034294">
    <property type="entry name" value="Aquaporin_transptr"/>
</dbReference>
<evidence type="ECO:0000256" key="7">
    <source>
        <dbReference type="SAM" id="Phobius"/>
    </source>
</evidence>
<feature type="transmembrane region" description="Helical" evidence="7">
    <location>
        <begin position="67"/>
        <end position="87"/>
    </location>
</feature>
<dbReference type="PANTHER" id="PTHR45724">
    <property type="entry name" value="AQUAPORIN NIP2-1"/>
    <property type="match status" value="1"/>
</dbReference>
<keyword evidence="5 7" id="KW-0472">Membrane</keyword>
<evidence type="ECO:0000256" key="2">
    <source>
        <dbReference type="ARBA" id="ARBA00022448"/>
    </source>
</evidence>
<dbReference type="GO" id="GO:0015267">
    <property type="term" value="F:channel activity"/>
    <property type="evidence" value="ECO:0007669"/>
    <property type="project" value="InterPro"/>
</dbReference>
<dbReference type="InterPro" id="IPR023271">
    <property type="entry name" value="Aquaporin-like"/>
</dbReference>
<dbReference type="EMBL" id="SSTD01016175">
    <property type="protein sequence ID" value="TYK01504.1"/>
    <property type="molecule type" value="Genomic_DNA"/>
</dbReference>
<dbReference type="Gene3D" id="1.20.1080.10">
    <property type="entry name" value="Glycerol uptake facilitator protein"/>
    <property type="match status" value="1"/>
</dbReference>
<name>A0A5D3BQQ6_CUCMM</name>
<evidence type="ECO:0000256" key="3">
    <source>
        <dbReference type="ARBA" id="ARBA00022692"/>
    </source>
</evidence>
<comment type="caution">
    <text evidence="8">The sequence shown here is derived from an EMBL/GenBank/DDBJ whole genome shotgun (WGS) entry which is preliminary data.</text>
</comment>
<reference evidence="8 9" key="1">
    <citation type="submission" date="2019-08" db="EMBL/GenBank/DDBJ databases">
        <title>Draft genome sequences of two oriental melons (Cucumis melo L. var makuwa).</title>
        <authorList>
            <person name="Kwon S.-Y."/>
        </authorList>
    </citation>
    <scope>NUCLEOTIDE SEQUENCE [LARGE SCALE GENOMIC DNA]</scope>
    <source>
        <strain evidence="9">cv. Chang Bougi</strain>
        <tissue evidence="8">Leaf</tissue>
    </source>
</reference>
<dbReference type="PRINTS" id="PR00783">
    <property type="entry name" value="MINTRINSICP"/>
</dbReference>
<comment type="subcellular location">
    <subcellularLocation>
        <location evidence="1">Membrane</location>
        <topology evidence="1">Multi-pass membrane protein</topology>
    </subcellularLocation>
</comment>
<feature type="transmembrane region" description="Helical" evidence="7">
    <location>
        <begin position="156"/>
        <end position="173"/>
    </location>
</feature>
<protein>
    <submittedName>
        <fullName evidence="8">Putative aquaporin NIP-type</fullName>
    </submittedName>
</protein>
<evidence type="ECO:0000256" key="5">
    <source>
        <dbReference type="ARBA" id="ARBA00023136"/>
    </source>
</evidence>
<dbReference type="InterPro" id="IPR022357">
    <property type="entry name" value="MIP_CS"/>
</dbReference>
<evidence type="ECO:0000313" key="9">
    <source>
        <dbReference type="Proteomes" id="UP000321947"/>
    </source>
</evidence>
<evidence type="ECO:0000256" key="6">
    <source>
        <dbReference type="RuleBase" id="RU000477"/>
    </source>
</evidence>
<accession>A0A5D3BQQ6</accession>
<gene>
    <name evidence="8" type="ORF">E5676_scaffold451G00610</name>
</gene>
<dbReference type="InterPro" id="IPR000425">
    <property type="entry name" value="MIP"/>
</dbReference>
<evidence type="ECO:0000256" key="4">
    <source>
        <dbReference type="ARBA" id="ARBA00022989"/>
    </source>
</evidence>
<feature type="transmembrane region" description="Helical" evidence="7">
    <location>
        <begin position="40"/>
        <end position="60"/>
    </location>
</feature>
<comment type="similarity">
    <text evidence="6">Belongs to the MIP/aquaporin (TC 1.A.8) family.</text>
</comment>